<evidence type="ECO:0008006" key="3">
    <source>
        <dbReference type="Google" id="ProtNLM"/>
    </source>
</evidence>
<accession>A0AAW8M070</accession>
<dbReference type="AlphaFoldDB" id="A0AAW8M070"/>
<proteinExistence type="predicted"/>
<dbReference type="EMBL" id="JAVDSW010000006">
    <property type="protein sequence ID" value="MDR6704793.1"/>
    <property type="molecule type" value="Genomic_DNA"/>
</dbReference>
<protein>
    <recommendedName>
        <fullName evidence="3">DUF3240 domain-containing protein</fullName>
    </recommendedName>
</protein>
<evidence type="ECO:0000313" key="1">
    <source>
        <dbReference type="EMBL" id="MDR6704793.1"/>
    </source>
</evidence>
<name>A0AAW8M070_AGRTU</name>
<reference evidence="1" key="1">
    <citation type="submission" date="2023-07" db="EMBL/GenBank/DDBJ databases">
        <title>Sorghum-associated microbial communities from plants grown in Nebraska, USA.</title>
        <authorList>
            <person name="Schachtman D."/>
        </authorList>
    </citation>
    <scope>NUCLEOTIDE SEQUENCE</scope>
    <source>
        <strain evidence="1">1457</strain>
    </source>
</reference>
<dbReference type="Proteomes" id="UP001265315">
    <property type="component" value="Unassembled WGS sequence"/>
</dbReference>
<comment type="caution">
    <text evidence="1">The sequence shown here is derived from an EMBL/GenBank/DDBJ whole genome shotgun (WGS) entry which is preliminary data.</text>
</comment>
<sequence>MSYLVEILLPVTANMVSQVLDTICYDLTEQFGGVTIHEKAPAEGFWKDGRKVEHDHIFLVEVMTDEINRSWWAQYRERLALMLSQEEIVVRAIPFERL</sequence>
<gene>
    <name evidence="1" type="ORF">J2W61_004668</name>
</gene>
<evidence type="ECO:0000313" key="2">
    <source>
        <dbReference type="Proteomes" id="UP001265315"/>
    </source>
</evidence>
<organism evidence="1 2">
    <name type="scientific">Agrobacterium tumefaciens</name>
    <dbReference type="NCBI Taxonomy" id="358"/>
    <lineage>
        <taxon>Bacteria</taxon>
        <taxon>Pseudomonadati</taxon>
        <taxon>Pseudomonadota</taxon>
        <taxon>Alphaproteobacteria</taxon>
        <taxon>Hyphomicrobiales</taxon>
        <taxon>Rhizobiaceae</taxon>
        <taxon>Rhizobium/Agrobacterium group</taxon>
        <taxon>Agrobacterium</taxon>
        <taxon>Agrobacterium tumefaciens complex</taxon>
    </lineage>
</organism>
<dbReference type="GeneID" id="92925317"/>
<dbReference type="RefSeq" id="WP_020808159.1">
    <property type="nucleotide sequence ID" value="NZ_JAGIPD010000006.1"/>
</dbReference>